<dbReference type="Pfam" id="PF00528">
    <property type="entry name" value="BPD_transp_1"/>
    <property type="match status" value="1"/>
</dbReference>
<feature type="transmembrane region" description="Helical" evidence="7">
    <location>
        <begin position="264"/>
        <end position="284"/>
    </location>
</feature>
<dbReference type="RefSeq" id="WP_119357625.1">
    <property type="nucleotide sequence ID" value="NZ_BJXM01000010.1"/>
</dbReference>
<evidence type="ECO:0000256" key="6">
    <source>
        <dbReference type="ARBA" id="ARBA00023136"/>
    </source>
</evidence>
<dbReference type="GO" id="GO:0055085">
    <property type="term" value="P:transmembrane transport"/>
    <property type="evidence" value="ECO:0007669"/>
    <property type="project" value="InterPro"/>
</dbReference>
<evidence type="ECO:0000256" key="4">
    <source>
        <dbReference type="ARBA" id="ARBA00022692"/>
    </source>
</evidence>
<dbReference type="Pfam" id="PF12911">
    <property type="entry name" value="OppC_N"/>
    <property type="match status" value="1"/>
</dbReference>
<feature type="transmembrane region" description="Helical" evidence="7">
    <location>
        <begin position="365"/>
        <end position="390"/>
    </location>
</feature>
<accession>A0A399F8D3</accession>
<feature type="transmembrane region" description="Helical" evidence="7">
    <location>
        <begin position="185"/>
        <end position="211"/>
    </location>
</feature>
<evidence type="ECO:0000256" key="7">
    <source>
        <dbReference type="RuleBase" id="RU363032"/>
    </source>
</evidence>
<keyword evidence="10" id="KW-1185">Reference proteome</keyword>
<evidence type="ECO:0000256" key="5">
    <source>
        <dbReference type="ARBA" id="ARBA00022989"/>
    </source>
</evidence>
<reference evidence="9 10" key="1">
    <citation type="submission" date="2018-08" db="EMBL/GenBank/DDBJ databases">
        <title>Meiothermus granaticius genome AF-68 sequencing project.</title>
        <authorList>
            <person name="Da Costa M.S."/>
            <person name="Albuquerque L."/>
            <person name="Raposo P."/>
            <person name="Froufe H.J.C."/>
            <person name="Barroso C.S."/>
            <person name="Egas C."/>
        </authorList>
    </citation>
    <scope>NUCLEOTIDE SEQUENCE [LARGE SCALE GENOMIC DNA]</scope>
    <source>
        <strain evidence="9 10">AF-68</strain>
    </source>
</reference>
<keyword evidence="3" id="KW-1003">Cell membrane</keyword>
<dbReference type="InterPro" id="IPR000515">
    <property type="entry name" value="MetI-like"/>
</dbReference>
<dbReference type="Gene3D" id="1.10.3720.10">
    <property type="entry name" value="MetI-like"/>
    <property type="match status" value="1"/>
</dbReference>
<dbReference type="AlphaFoldDB" id="A0A399F8D3"/>
<keyword evidence="2 7" id="KW-0813">Transport</keyword>
<gene>
    <name evidence="9" type="primary">oppC_1</name>
    <name evidence="9" type="ORF">Mgrana_02156</name>
</gene>
<dbReference type="CDD" id="cd06261">
    <property type="entry name" value="TM_PBP2"/>
    <property type="match status" value="1"/>
</dbReference>
<feature type="domain" description="ABC transmembrane type-1" evidence="8">
    <location>
        <begin position="190"/>
        <end position="391"/>
    </location>
</feature>
<dbReference type="PANTHER" id="PTHR43386">
    <property type="entry name" value="OLIGOPEPTIDE TRANSPORT SYSTEM PERMEASE PROTEIN APPC"/>
    <property type="match status" value="1"/>
</dbReference>
<protein>
    <submittedName>
        <fullName evidence="9">Oligopeptide transport system permease protein OppC</fullName>
    </submittedName>
</protein>
<sequence length="404" mass="44077">MAVQAPSIPQPRSQTLWALAWRRFRKHKLALAALVYVCLLIAVALFAPILAPYDPTAQPLSGDLASQYFQLPSAQHWLGTDELGRDVFSRILYGARIEMLVGFTAALVSLFIGMVLGILAGYFSGRPFRFYQGPLAQGSSWQPLGFALWRVISWVIFYGLLYFIADLAWTLAGDGVRAFLGGERGGHWFALLGLVVSWGAVLAAGIWGLFAKFGLDLDVVLSRFIDFILTIPSLPLLLVLSALLRDSQGAVGQWAQATLGPAASVLIIITVLVIFGWISTARLVRGAVLSLREQDFVTAAQALGSSEVRVMFRHLLPNVTAPLVINTTLEVGNAILSESILSYLGFGIQEPVPSWGNMLSRAQDYLFSAPHLLFAPGIMIFLTILAFNYLGDGLRDALDPRSRL</sequence>
<dbReference type="InterPro" id="IPR050366">
    <property type="entry name" value="BP-dependent_transpt_permease"/>
</dbReference>
<organism evidence="9 10">
    <name type="scientific">Meiothermus granaticius NBRC 107808</name>
    <dbReference type="NCBI Taxonomy" id="1227551"/>
    <lineage>
        <taxon>Bacteria</taxon>
        <taxon>Thermotogati</taxon>
        <taxon>Deinococcota</taxon>
        <taxon>Deinococci</taxon>
        <taxon>Thermales</taxon>
        <taxon>Thermaceae</taxon>
        <taxon>Meiothermus</taxon>
    </lineage>
</organism>
<evidence type="ECO:0000313" key="9">
    <source>
        <dbReference type="EMBL" id="RIH91975.1"/>
    </source>
</evidence>
<name>A0A399F8D3_9DEIN</name>
<dbReference type="InterPro" id="IPR035906">
    <property type="entry name" value="MetI-like_sf"/>
</dbReference>
<keyword evidence="6 7" id="KW-0472">Membrane</keyword>
<feature type="transmembrane region" description="Helical" evidence="7">
    <location>
        <begin position="29"/>
        <end position="51"/>
    </location>
</feature>
<proteinExistence type="inferred from homology"/>
<dbReference type="PANTHER" id="PTHR43386:SF23">
    <property type="entry name" value="ABC TRANSPORTER"/>
    <property type="match status" value="1"/>
</dbReference>
<comment type="subcellular location">
    <subcellularLocation>
        <location evidence="1 7">Cell membrane</location>
        <topology evidence="1 7">Multi-pass membrane protein</topology>
    </subcellularLocation>
</comment>
<dbReference type="InterPro" id="IPR025966">
    <property type="entry name" value="OppC_N"/>
</dbReference>
<evidence type="ECO:0000256" key="3">
    <source>
        <dbReference type="ARBA" id="ARBA00022475"/>
    </source>
</evidence>
<comment type="caution">
    <text evidence="9">The sequence shown here is derived from an EMBL/GenBank/DDBJ whole genome shotgun (WGS) entry which is preliminary data.</text>
</comment>
<comment type="similarity">
    <text evidence="7">Belongs to the binding-protein-dependent transport system permease family.</text>
</comment>
<evidence type="ECO:0000313" key="10">
    <source>
        <dbReference type="Proteomes" id="UP000266178"/>
    </source>
</evidence>
<dbReference type="SUPFAM" id="SSF161098">
    <property type="entry name" value="MetI-like"/>
    <property type="match status" value="1"/>
</dbReference>
<feature type="transmembrane region" description="Helical" evidence="7">
    <location>
        <begin position="99"/>
        <end position="123"/>
    </location>
</feature>
<evidence type="ECO:0000256" key="2">
    <source>
        <dbReference type="ARBA" id="ARBA00022448"/>
    </source>
</evidence>
<evidence type="ECO:0000256" key="1">
    <source>
        <dbReference type="ARBA" id="ARBA00004651"/>
    </source>
</evidence>
<keyword evidence="5 7" id="KW-1133">Transmembrane helix</keyword>
<keyword evidence="4 7" id="KW-0812">Transmembrane</keyword>
<feature type="transmembrane region" description="Helical" evidence="7">
    <location>
        <begin position="223"/>
        <end position="244"/>
    </location>
</feature>
<evidence type="ECO:0000259" key="8">
    <source>
        <dbReference type="PROSITE" id="PS50928"/>
    </source>
</evidence>
<dbReference type="EMBL" id="QWLB01000028">
    <property type="protein sequence ID" value="RIH91975.1"/>
    <property type="molecule type" value="Genomic_DNA"/>
</dbReference>
<dbReference type="OrthoDB" id="9779825at2"/>
<dbReference type="GO" id="GO:0005886">
    <property type="term" value="C:plasma membrane"/>
    <property type="evidence" value="ECO:0007669"/>
    <property type="project" value="UniProtKB-SubCell"/>
</dbReference>
<dbReference type="Proteomes" id="UP000266178">
    <property type="component" value="Unassembled WGS sequence"/>
</dbReference>
<feature type="transmembrane region" description="Helical" evidence="7">
    <location>
        <begin position="144"/>
        <end position="165"/>
    </location>
</feature>
<dbReference type="PROSITE" id="PS50928">
    <property type="entry name" value="ABC_TM1"/>
    <property type="match status" value="1"/>
</dbReference>